<organism evidence="16 17">
    <name type="scientific">Treponema primitia (strain ATCC BAA-887 / DSM 12427 / ZAS-2)</name>
    <dbReference type="NCBI Taxonomy" id="545694"/>
    <lineage>
        <taxon>Bacteria</taxon>
        <taxon>Pseudomonadati</taxon>
        <taxon>Spirochaetota</taxon>
        <taxon>Spirochaetia</taxon>
        <taxon>Spirochaetales</taxon>
        <taxon>Treponemataceae</taxon>
        <taxon>Treponema</taxon>
    </lineage>
</organism>
<dbReference type="Gene3D" id="3.40.50.620">
    <property type="entry name" value="HUPs"/>
    <property type="match status" value="1"/>
</dbReference>
<keyword evidence="9" id="KW-0378">Hydrolase</keyword>
<comment type="pathway">
    <text evidence="2 13">Cofactor biosynthesis; NAD(+) biosynthesis; deamido-NAD(+) from nicotinate D-ribonucleotide: step 1/1.</text>
</comment>
<dbReference type="GO" id="GO:0004515">
    <property type="term" value="F:nicotinate-nucleotide adenylyltransferase activity"/>
    <property type="evidence" value="ECO:0007669"/>
    <property type="project" value="UniProtKB-UniRule"/>
</dbReference>
<keyword evidence="7" id="KW-0479">Metal-binding</keyword>
<evidence type="ECO:0000256" key="1">
    <source>
        <dbReference type="ARBA" id="ARBA00002324"/>
    </source>
</evidence>
<sequence length="389" mass="43354">MRFAILGGSFNPIHLGHLSLAEAVLSAFGYDRVILVPASTSPFKLSVHGASPRDRLDMLNASIPGDPRFTIDDCEIQREGVSYTIDTVKDIIQRYRCEGKPALILGDDLARDFNKWRSAGEIAEITDIIIAHRLSAEALPFPFPHKQLENEILALSSGDLRDRIRSAGPWGYLVPQGARLIIQDRGLYGFQKKMESGFTWETIAAIENTVRTMISPSRFLHSRNVALLTQDLCLSFGMDGPSGYLAGITHDMCKSFPELEMIRLAKKDGLRISRLEEQKPSLLHGRAAAILLREQFGIHTKDILEAVQLHTTAGAEMGPLAKALYIADKIEVSRGQVSEKLRNYRGFTDLDALFTATLDETVAYLRSRKLDLSRSTQRLLKTMQKRGGF</sequence>
<evidence type="ECO:0000256" key="3">
    <source>
        <dbReference type="ARBA" id="ARBA00009014"/>
    </source>
</evidence>
<dbReference type="NCBIfam" id="TIGR00125">
    <property type="entry name" value="cyt_tran_rel"/>
    <property type="match status" value="1"/>
</dbReference>
<dbReference type="Pfam" id="PF01966">
    <property type="entry name" value="HD"/>
    <property type="match status" value="1"/>
</dbReference>
<dbReference type="eggNOG" id="COG1713">
    <property type="taxonomic scope" value="Bacteria"/>
</dbReference>
<dbReference type="PANTHER" id="PTHR39321:SF3">
    <property type="entry name" value="PHOSPHOPANTETHEINE ADENYLYLTRANSFERASE"/>
    <property type="match status" value="1"/>
</dbReference>
<gene>
    <name evidence="13" type="primary">nadD</name>
    <name evidence="16" type="ordered locus">TREPR_3452</name>
</gene>
<dbReference type="AlphaFoldDB" id="F5YJG9"/>
<dbReference type="CDD" id="cd02165">
    <property type="entry name" value="NMNAT"/>
    <property type="match status" value="1"/>
</dbReference>
<comment type="function">
    <text evidence="1 13">Catalyzes the reversible adenylation of nicotinate mononucleotide (NaMN) to nicotinic acid adenine dinucleotide (NaAD).</text>
</comment>
<evidence type="ECO:0000256" key="2">
    <source>
        <dbReference type="ARBA" id="ARBA00005019"/>
    </source>
</evidence>
<dbReference type="InterPro" id="IPR005249">
    <property type="entry name" value="YqeK"/>
</dbReference>
<dbReference type="NCBIfam" id="TIGR00482">
    <property type="entry name" value="nicotinate (nicotinamide) nucleotide adenylyltransferase"/>
    <property type="match status" value="1"/>
</dbReference>
<evidence type="ECO:0000256" key="12">
    <source>
        <dbReference type="ARBA" id="ARBA00048721"/>
    </source>
</evidence>
<keyword evidence="4 13" id="KW-0662">Pyridine nucleotide biosynthesis</keyword>
<evidence type="ECO:0000256" key="11">
    <source>
        <dbReference type="ARBA" id="ARBA00023027"/>
    </source>
</evidence>
<evidence type="ECO:0000256" key="6">
    <source>
        <dbReference type="ARBA" id="ARBA00022695"/>
    </source>
</evidence>
<dbReference type="KEGG" id="tpi:TREPR_3452"/>
<evidence type="ECO:0000313" key="17">
    <source>
        <dbReference type="Proteomes" id="UP000009223"/>
    </source>
</evidence>
<dbReference type="HOGENOM" id="CLU_050191_0_0_12"/>
<keyword evidence="10 13" id="KW-0067">ATP-binding</keyword>
<dbReference type="InterPro" id="IPR004821">
    <property type="entry name" value="Cyt_trans-like"/>
</dbReference>
<reference evidence="17" key="1">
    <citation type="submission" date="2009-12" db="EMBL/GenBank/DDBJ databases">
        <title>Complete sequence of Treponema primitia strain ZAS-2.</title>
        <authorList>
            <person name="Tetu S.G."/>
            <person name="Matson E."/>
            <person name="Ren Q."/>
            <person name="Seshadri R."/>
            <person name="Elbourne L."/>
            <person name="Hassan K.A."/>
            <person name="Durkin A."/>
            <person name="Radune D."/>
            <person name="Mohamoud Y."/>
            <person name="Shay R."/>
            <person name="Jin S."/>
            <person name="Zhang X."/>
            <person name="Lucey K."/>
            <person name="Ballor N.R."/>
            <person name="Ottesen E."/>
            <person name="Rosenthal R."/>
            <person name="Allen A."/>
            <person name="Leadbetter J.R."/>
            <person name="Paulsen I.T."/>
        </authorList>
    </citation>
    <scope>NUCLEOTIDE SEQUENCE [LARGE SCALE GENOMIC DNA]</scope>
    <source>
        <strain evidence="17">ATCC BAA-887 / DSM 12427 / ZAS-2</strain>
    </source>
</reference>
<accession>F5YJG9</accession>
<keyword evidence="17" id="KW-1185">Reference proteome</keyword>
<dbReference type="Gene3D" id="1.10.3210.10">
    <property type="entry name" value="Hypothetical protein af1432"/>
    <property type="match status" value="1"/>
</dbReference>
<comment type="catalytic activity">
    <reaction evidence="12 13">
        <text>nicotinate beta-D-ribonucleotide + ATP + H(+) = deamido-NAD(+) + diphosphate</text>
        <dbReference type="Rhea" id="RHEA:22860"/>
        <dbReference type="ChEBI" id="CHEBI:15378"/>
        <dbReference type="ChEBI" id="CHEBI:30616"/>
        <dbReference type="ChEBI" id="CHEBI:33019"/>
        <dbReference type="ChEBI" id="CHEBI:57502"/>
        <dbReference type="ChEBI" id="CHEBI:58437"/>
        <dbReference type="EC" id="2.7.7.18"/>
    </reaction>
</comment>
<dbReference type="GO" id="GO:0046872">
    <property type="term" value="F:metal ion binding"/>
    <property type="evidence" value="ECO:0007669"/>
    <property type="project" value="UniProtKB-KW"/>
</dbReference>
<keyword evidence="6 13" id="KW-0548">Nucleotidyltransferase</keyword>
<evidence type="ECO:0000256" key="4">
    <source>
        <dbReference type="ARBA" id="ARBA00022642"/>
    </source>
</evidence>
<evidence type="ECO:0000259" key="15">
    <source>
        <dbReference type="Pfam" id="PF01966"/>
    </source>
</evidence>
<evidence type="ECO:0000259" key="14">
    <source>
        <dbReference type="Pfam" id="PF01467"/>
    </source>
</evidence>
<dbReference type="STRING" id="545694.TREPR_3452"/>
<dbReference type="SUPFAM" id="SSF52374">
    <property type="entry name" value="Nucleotidylyl transferase"/>
    <property type="match status" value="1"/>
</dbReference>
<dbReference type="EMBL" id="CP001843">
    <property type="protein sequence ID" value="AEF84329.1"/>
    <property type="molecule type" value="Genomic_DNA"/>
</dbReference>
<dbReference type="EC" id="2.7.7.18" evidence="13"/>
<reference evidence="16 17" key="2">
    <citation type="journal article" date="2011" name="ISME J.">
        <title>RNA-seq reveals cooperative metabolic interactions between two termite-gut spirochete species in co-culture.</title>
        <authorList>
            <person name="Rosenthal A.Z."/>
            <person name="Matson E.G."/>
            <person name="Eldar A."/>
            <person name="Leadbetter J.R."/>
        </authorList>
    </citation>
    <scope>NUCLEOTIDE SEQUENCE [LARGE SCALE GENOMIC DNA]</scope>
    <source>
        <strain evidence="17">ATCC BAA-887 / DSM 12427 / ZAS-2</strain>
    </source>
</reference>
<name>F5YJG9_TREPZ</name>
<dbReference type="InterPro" id="IPR014729">
    <property type="entry name" value="Rossmann-like_a/b/a_fold"/>
</dbReference>
<dbReference type="GO" id="GO:0005524">
    <property type="term" value="F:ATP binding"/>
    <property type="evidence" value="ECO:0007669"/>
    <property type="project" value="UniProtKB-KW"/>
</dbReference>
<dbReference type="PANTHER" id="PTHR39321">
    <property type="entry name" value="NICOTINATE-NUCLEOTIDE ADENYLYLTRANSFERASE-RELATED"/>
    <property type="match status" value="1"/>
</dbReference>
<keyword evidence="8 13" id="KW-0547">Nucleotide-binding</keyword>
<dbReference type="InterPro" id="IPR006674">
    <property type="entry name" value="HD_domain"/>
</dbReference>
<evidence type="ECO:0000256" key="10">
    <source>
        <dbReference type="ARBA" id="ARBA00022840"/>
    </source>
</evidence>
<evidence type="ECO:0000256" key="5">
    <source>
        <dbReference type="ARBA" id="ARBA00022679"/>
    </source>
</evidence>
<comment type="similarity">
    <text evidence="3 13">Belongs to the NadD family.</text>
</comment>
<dbReference type="Pfam" id="PF01467">
    <property type="entry name" value="CTP_transf_like"/>
    <property type="match status" value="1"/>
</dbReference>
<feature type="domain" description="Cytidyltransferase-like" evidence="14">
    <location>
        <begin position="5"/>
        <end position="141"/>
    </location>
</feature>
<evidence type="ECO:0000256" key="7">
    <source>
        <dbReference type="ARBA" id="ARBA00022723"/>
    </source>
</evidence>
<dbReference type="HAMAP" id="MF_00244">
    <property type="entry name" value="NaMN_adenylyltr"/>
    <property type="match status" value="1"/>
</dbReference>
<dbReference type="OrthoDB" id="5295945at2"/>
<evidence type="ECO:0000313" key="16">
    <source>
        <dbReference type="EMBL" id="AEF84329.1"/>
    </source>
</evidence>
<dbReference type="RefSeq" id="WP_015706837.1">
    <property type="nucleotide sequence ID" value="NC_015578.1"/>
</dbReference>
<proteinExistence type="inferred from homology"/>
<dbReference type="GO" id="GO:0016787">
    <property type="term" value="F:hydrolase activity"/>
    <property type="evidence" value="ECO:0007669"/>
    <property type="project" value="UniProtKB-KW"/>
</dbReference>
<dbReference type="Proteomes" id="UP000009223">
    <property type="component" value="Chromosome"/>
</dbReference>
<dbReference type="NCBIfam" id="TIGR00488">
    <property type="entry name" value="bis(5'-nucleosyl)-tetraphosphatase (symmetrical) YqeK"/>
    <property type="match status" value="1"/>
</dbReference>
<dbReference type="UniPathway" id="UPA00253">
    <property type="reaction ID" value="UER00332"/>
</dbReference>
<evidence type="ECO:0000256" key="9">
    <source>
        <dbReference type="ARBA" id="ARBA00022801"/>
    </source>
</evidence>
<feature type="domain" description="HD" evidence="15">
    <location>
        <begin position="218"/>
        <end position="331"/>
    </location>
</feature>
<dbReference type="InterPro" id="IPR005248">
    <property type="entry name" value="NadD/NMNAT"/>
</dbReference>
<dbReference type="eggNOG" id="COG1057">
    <property type="taxonomic scope" value="Bacteria"/>
</dbReference>
<protein>
    <recommendedName>
        <fullName evidence="13">Probable nicotinate-nucleotide adenylyltransferase</fullName>
        <ecNumber evidence="13">2.7.7.18</ecNumber>
    </recommendedName>
    <alternativeName>
        <fullName evidence="13">Deamido-NAD(+) diphosphorylase</fullName>
    </alternativeName>
    <alternativeName>
        <fullName evidence="13">Deamido-NAD(+) pyrophosphorylase</fullName>
    </alternativeName>
    <alternativeName>
        <fullName evidence="13">Nicotinate mononucleotide adenylyltransferase</fullName>
        <shortName evidence="13">NaMN adenylyltransferase</shortName>
    </alternativeName>
</protein>
<evidence type="ECO:0000256" key="8">
    <source>
        <dbReference type="ARBA" id="ARBA00022741"/>
    </source>
</evidence>
<keyword evidence="5 13" id="KW-0808">Transferase</keyword>
<keyword evidence="11 13" id="KW-0520">NAD</keyword>
<evidence type="ECO:0000256" key="13">
    <source>
        <dbReference type="HAMAP-Rule" id="MF_00244"/>
    </source>
</evidence>
<dbReference type="GO" id="GO:0009435">
    <property type="term" value="P:NAD+ biosynthetic process"/>
    <property type="evidence" value="ECO:0007669"/>
    <property type="project" value="UniProtKB-UniRule"/>
</dbReference>
<dbReference type="SUPFAM" id="SSF109604">
    <property type="entry name" value="HD-domain/PDEase-like"/>
    <property type="match status" value="1"/>
</dbReference>